<accession>A0A498J9S3</accession>
<name>A0A498J9S3_MALDO</name>
<dbReference type="Gramene" id="mRNA:MD09G0237200">
    <property type="protein sequence ID" value="CDS:MD09G0237200.1"/>
    <property type="gene ID" value="MD09G0237200"/>
</dbReference>
<reference evidence="3 4" key="1">
    <citation type="submission" date="2018-10" db="EMBL/GenBank/DDBJ databases">
        <title>A high-quality apple genome assembly.</title>
        <authorList>
            <person name="Hu J."/>
        </authorList>
    </citation>
    <scope>NUCLEOTIDE SEQUENCE [LARGE SCALE GENOMIC DNA]</scope>
    <source>
        <strain evidence="4">cv. HFTH1</strain>
        <tissue evidence="3">Young leaf</tissue>
    </source>
</reference>
<dbReference type="Proteomes" id="UP000290289">
    <property type="component" value="Chromosome 9"/>
</dbReference>
<keyword evidence="2" id="KW-0812">Transmembrane</keyword>
<evidence type="ECO:0000313" key="4">
    <source>
        <dbReference type="Proteomes" id="UP000290289"/>
    </source>
</evidence>
<comment type="caution">
    <text evidence="3">The sequence shown here is derived from an EMBL/GenBank/DDBJ whole genome shotgun (WGS) entry which is preliminary data.</text>
</comment>
<keyword evidence="4" id="KW-1185">Reference proteome</keyword>
<feature type="compositionally biased region" description="Gly residues" evidence="1">
    <location>
        <begin position="12"/>
        <end position="24"/>
    </location>
</feature>
<sequence length="91" mass="10040">MPFYHNKVSCCSGGGRGSGGGRDSGGVEDIAEGGEEKEQNLPFSSSSPLQYVWLRMIFRSLGTLVHGSSMPVFFLIFDEMVDRFDKNQMNL</sequence>
<organism evidence="3 4">
    <name type="scientific">Malus domestica</name>
    <name type="common">Apple</name>
    <name type="synonym">Pyrus malus</name>
    <dbReference type="NCBI Taxonomy" id="3750"/>
    <lineage>
        <taxon>Eukaryota</taxon>
        <taxon>Viridiplantae</taxon>
        <taxon>Streptophyta</taxon>
        <taxon>Embryophyta</taxon>
        <taxon>Tracheophyta</taxon>
        <taxon>Spermatophyta</taxon>
        <taxon>Magnoliopsida</taxon>
        <taxon>eudicotyledons</taxon>
        <taxon>Gunneridae</taxon>
        <taxon>Pentapetalae</taxon>
        <taxon>rosids</taxon>
        <taxon>fabids</taxon>
        <taxon>Rosales</taxon>
        <taxon>Rosaceae</taxon>
        <taxon>Amygdaloideae</taxon>
        <taxon>Maleae</taxon>
        <taxon>Malus</taxon>
    </lineage>
</organism>
<dbReference type="EMBL" id="RDQH01000335">
    <property type="protein sequence ID" value="RXH90592.1"/>
    <property type="molecule type" value="Genomic_DNA"/>
</dbReference>
<gene>
    <name evidence="3" type="ORF">DVH24_035356</name>
</gene>
<feature type="region of interest" description="Disordered" evidence="1">
    <location>
        <begin position="11"/>
        <end position="44"/>
    </location>
</feature>
<proteinExistence type="predicted"/>
<keyword evidence="2" id="KW-1133">Transmembrane helix</keyword>
<evidence type="ECO:0000256" key="1">
    <source>
        <dbReference type="SAM" id="MobiDB-lite"/>
    </source>
</evidence>
<keyword evidence="2" id="KW-0472">Membrane</keyword>
<evidence type="ECO:0000313" key="3">
    <source>
        <dbReference type="EMBL" id="RXH90592.1"/>
    </source>
</evidence>
<protein>
    <submittedName>
        <fullName evidence="3">Uncharacterized protein</fullName>
    </submittedName>
</protein>
<feature type="transmembrane region" description="Helical" evidence="2">
    <location>
        <begin position="56"/>
        <end position="77"/>
    </location>
</feature>
<dbReference type="AlphaFoldDB" id="A0A498J9S3"/>
<evidence type="ECO:0000256" key="2">
    <source>
        <dbReference type="SAM" id="Phobius"/>
    </source>
</evidence>